<accession>A0A2I2ZTL8</accession>
<reference evidence="1" key="4">
    <citation type="submission" date="2025-09" db="UniProtKB">
        <authorList>
            <consortium name="Ensembl"/>
        </authorList>
    </citation>
    <scope>IDENTIFICATION</scope>
</reference>
<dbReference type="Proteomes" id="UP000001519">
    <property type="component" value="Chromosome 11"/>
</dbReference>
<dbReference type="InParanoid" id="A0A2I2ZTL8"/>
<dbReference type="OMA" id="ITPWALE"/>
<reference evidence="1 2" key="2">
    <citation type="journal article" date="2012" name="Nature">
        <title>Insights into hominid evolution from the gorilla genome sequence.</title>
        <authorList>
            <person name="Scally A."/>
            <person name="Dutheil J.Y."/>
            <person name="Hillier L.W."/>
            <person name="Jordan G.E."/>
            <person name="Goodhead I."/>
            <person name="Herrero J."/>
            <person name="Hobolth A."/>
            <person name="Lappalainen T."/>
            <person name="Mailund T."/>
            <person name="Marques-Bonet T."/>
            <person name="McCarthy S."/>
            <person name="Montgomery S.H."/>
            <person name="Schwalie P.C."/>
            <person name="Tang Y.A."/>
            <person name="Ward M.C."/>
            <person name="Xue Y."/>
            <person name="Yngvadottir B."/>
            <person name="Alkan C."/>
            <person name="Andersen L.N."/>
            <person name="Ayub Q."/>
            <person name="Ball E.V."/>
            <person name="Beal K."/>
            <person name="Bradley B.J."/>
            <person name="Chen Y."/>
            <person name="Clee C.M."/>
            <person name="Fitzgerald S."/>
            <person name="Graves T.A."/>
            <person name="Gu Y."/>
            <person name="Heath P."/>
            <person name="Heger A."/>
            <person name="Karakoc E."/>
            <person name="Kolb-Kokocinski A."/>
            <person name="Laird G.K."/>
            <person name="Lunter G."/>
            <person name="Meader S."/>
            <person name="Mort M."/>
            <person name="Mullikin J.C."/>
            <person name="Munch K."/>
            <person name="O'Connor T.D."/>
            <person name="Phillips A.D."/>
            <person name="Prado-Martinez J."/>
            <person name="Rogers A.S."/>
            <person name="Sajjadian S."/>
            <person name="Schmidt D."/>
            <person name="Shaw K."/>
            <person name="Simpson J.T."/>
            <person name="Stenson P.D."/>
            <person name="Turner D.J."/>
            <person name="Vigilant L."/>
            <person name="Vilella A.J."/>
            <person name="Whitener W."/>
            <person name="Zhu B."/>
            <person name="Cooper D.N."/>
            <person name="de Jong P."/>
            <person name="Dermitzakis E.T."/>
            <person name="Eichler E.E."/>
            <person name="Flicek P."/>
            <person name="Goldman N."/>
            <person name="Mundy N.I."/>
            <person name="Ning Z."/>
            <person name="Odom D.T."/>
            <person name="Ponting C.P."/>
            <person name="Quail M.A."/>
            <person name="Ryder O.A."/>
            <person name="Searle S.M."/>
            <person name="Warren W.C."/>
            <person name="Wilson R.K."/>
            <person name="Schierup M.H."/>
            <person name="Rogers J."/>
            <person name="Tyler-Smith C."/>
            <person name="Durbin R."/>
        </authorList>
    </citation>
    <scope>NUCLEOTIDE SEQUENCE [LARGE SCALE GENOMIC DNA]</scope>
</reference>
<dbReference type="GeneTree" id="ENSGT00910000147346"/>
<name>A0A2I2ZTL8_GORGO</name>
<evidence type="ECO:0000313" key="2">
    <source>
        <dbReference type="Proteomes" id="UP000001519"/>
    </source>
</evidence>
<proteinExistence type="predicted"/>
<reference evidence="2" key="1">
    <citation type="submission" date="2011-05" db="EMBL/GenBank/DDBJ databases">
        <title>Insights into the evolution of the great apes provided by the gorilla genome.</title>
        <authorList>
            <person name="Scally A."/>
        </authorList>
    </citation>
    <scope>NUCLEOTIDE SEQUENCE [LARGE SCALE GENOMIC DNA]</scope>
</reference>
<organism evidence="1 2">
    <name type="scientific">Gorilla gorilla gorilla</name>
    <name type="common">Western lowland gorilla</name>
    <dbReference type="NCBI Taxonomy" id="9595"/>
    <lineage>
        <taxon>Eukaryota</taxon>
        <taxon>Metazoa</taxon>
        <taxon>Chordata</taxon>
        <taxon>Craniata</taxon>
        <taxon>Vertebrata</taxon>
        <taxon>Euteleostomi</taxon>
        <taxon>Mammalia</taxon>
        <taxon>Eutheria</taxon>
        <taxon>Euarchontoglires</taxon>
        <taxon>Primates</taxon>
        <taxon>Haplorrhini</taxon>
        <taxon>Catarrhini</taxon>
        <taxon>Hominidae</taxon>
        <taxon>Gorilla</taxon>
    </lineage>
</organism>
<dbReference type="AlphaFoldDB" id="A0A2I2ZTL8"/>
<dbReference type="Ensembl" id="ENSGGOT00000056544.1">
    <property type="protein sequence ID" value="ENSGGOP00000050458.1"/>
    <property type="gene ID" value="ENSGGOG00000038525.1"/>
</dbReference>
<reference evidence="1" key="3">
    <citation type="submission" date="2025-08" db="UniProtKB">
        <authorList>
            <consortium name="Ensembl"/>
        </authorList>
    </citation>
    <scope>IDENTIFICATION</scope>
</reference>
<evidence type="ECO:0000313" key="1">
    <source>
        <dbReference type="Ensembl" id="ENSGGOP00000050458.1"/>
    </source>
</evidence>
<sequence>MRIFTFIFAYSQTTFIQLEFSSSSIYYLLLWVKTNLSVFCVQISLALRAAGLNRNYPRVNKNVMKFKTTMLTVSRCFLCEALAWKHLNLIALYVCLYQKSYAQIHCRPSNS</sequence>
<dbReference type="EMBL" id="CABD030081474">
    <property type="status" value="NOT_ANNOTATED_CDS"/>
    <property type="molecule type" value="Genomic_DNA"/>
</dbReference>
<keyword evidence="2" id="KW-1185">Reference proteome</keyword>
<protein>
    <submittedName>
        <fullName evidence="1">Uncharacterized protein</fullName>
    </submittedName>
</protein>